<accession>A0A6M3K126</accession>
<evidence type="ECO:0000313" key="2">
    <source>
        <dbReference type="EMBL" id="QJA95283.1"/>
    </source>
</evidence>
<gene>
    <name evidence="1" type="ORF">MM415A01668_0018</name>
    <name evidence="2" type="ORF">MM415B05507_0009</name>
</gene>
<dbReference type="EMBL" id="MT143301">
    <property type="protein sequence ID" value="QJA95283.1"/>
    <property type="molecule type" value="Genomic_DNA"/>
</dbReference>
<name>A0A6M3K126_9ZZZZ</name>
<reference evidence="1" key="1">
    <citation type="submission" date="2020-03" db="EMBL/GenBank/DDBJ databases">
        <title>The deep terrestrial virosphere.</title>
        <authorList>
            <person name="Holmfeldt K."/>
            <person name="Nilsson E."/>
            <person name="Simone D."/>
            <person name="Lopez-Fernandez M."/>
            <person name="Wu X."/>
            <person name="de Brujin I."/>
            <person name="Lundin D."/>
            <person name="Andersson A."/>
            <person name="Bertilsson S."/>
            <person name="Dopson M."/>
        </authorList>
    </citation>
    <scope>NUCLEOTIDE SEQUENCE</scope>
    <source>
        <strain evidence="1">MM415A01668</strain>
        <strain evidence="2">MM415B05507</strain>
    </source>
</reference>
<evidence type="ECO:0000313" key="1">
    <source>
        <dbReference type="EMBL" id="QJA75869.1"/>
    </source>
</evidence>
<protein>
    <submittedName>
        <fullName evidence="1">Uncharacterized protein</fullName>
    </submittedName>
</protein>
<organism evidence="1">
    <name type="scientific">viral metagenome</name>
    <dbReference type="NCBI Taxonomy" id="1070528"/>
    <lineage>
        <taxon>unclassified sequences</taxon>
        <taxon>metagenomes</taxon>
        <taxon>organismal metagenomes</taxon>
    </lineage>
</organism>
<dbReference type="AlphaFoldDB" id="A0A6M3K126"/>
<dbReference type="EMBL" id="MT142189">
    <property type="protein sequence ID" value="QJA75869.1"/>
    <property type="molecule type" value="Genomic_DNA"/>
</dbReference>
<proteinExistence type="predicted"/>
<sequence>MNKYNVIKIDNFDRDYIPNEVIAGNIPKDMAEQLAIKLNVQYSGQRSSYFYKIVEFKGGNKQ</sequence>